<dbReference type="RefSeq" id="WP_354696081.1">
    <property type="nucleotide sequence ID" value="NZ_JAZHOG010000009.1"/>
</dbReference>
<sequence length="93" mass="10381">MPTYVILRRGAWEDATALEASAAESTRVADEEMDDRVRWIRSYVIEEEDGTLGTVCIYEAEDEAAVLDHAQRADLPADEVLPVVDTVIVREDS</sequence>
<dbReference type="AlphaFoldDB" id="A0AAW9RIE7"/>
<dbReference type="Proteomes" id="UP001359886">
    <property type="component" value="Unassembled WGS sequence"/>
</dbReference>
<evidence type="ECO:0000313" key="1">
    <source>
        <dbReference type="EMBL" id="MEJ8568759.1"/>
    </source>
</evidence>
<dbReference type="InterPro" id="IPR025336">
    <property type="entry name" value="SCO4226-like"/>
</dbReference>
<accession>A0AAW9RIE7</accession>
<proteinExistence type="predicted"/>
<keyword evidence="2" id="KW-1185">Reference proteome</keyword>
<comment type="caution">
    <text evidence="1">The sequence shown here is derived from an EMBL/GenBank/DDBJ whole genome shotgun (WGS) entry which is preliminary data.</text>
</comment>
<organism evidence="1 2">
    <name type="scientific">Elongatibacter sediminis</name>
    <dbReference type="NCBI Taxonomy" id="3119006"/>
    <lineage>
        <taxon>Bacteria</taxon>
        <taxon>Pseudomonadati</taxon>
        <taxon>Pseudomonadota</taxon>
        <taxon>Gammaproteobacteria</taxon>
        <taxon>Chromatiales</taxon>
        <taxon>Wenzhouxiangellaceae</taxon>
        <taxon>Elongatibacter</taxon>
    </lineage>
</organism>
<gene>
    <name evidence="1" type="ORF">V3330_14085</name>
</gene>
<protein>
    <submittedName>
        <fullName evidence="1">Nickel-binding protein</fullName>
    </submittedName>
</protein>
<dbReference type="Pfam" id="PF14026">
    <property type="entry name" value="SCO4226-like"/>
    <property type="match status" value="1"/>
</dbReference>
<dbReference type="EMBL" id="JAZHOG010000009">
    <property type="protein sequence ID" value="MEJ8568759.1"/>
    <property type="molecule type" value="Genomic_DNA"/>
</dbReference>
<reference evidence="1 2" key="1">
    <citation type="submission" date="2024-02" db="EMBL/GenBank/DDBJ databases">
        <title>A novel Wenzhouxiangellaceae bacterium, isolated from coastal sediments.</title>
        <authorList>
            <person name="Du Z.-J."/>
            <person name="Ye Y.-Q."/>
            <person name="Zhang X.-Y."/>
        </authorList>
    </citation>
    <scope>NUCLEOTIDE SEQUENCE [LARGE SCALE GENOMIC DNA]</scope>
    <source>
        <strain evidence="1 2">CH-27</strain>
    </source>
</reference>
<name>A0AAW9RIE7_9GAMM</name>
<evidence type="ECO:0000313" key="2">
    <source>
        <dbReference type="Proteomes" id="UP001359886"/>
    </source>
</evidence>